<accession>A0ABV7VI63</accession>
<proteinExistence type="predicted"/>
<dbReference type="InterPro" id="IPR015797">
    <property type="entry name" value="NUDIX_hydrolase-like_dom_sf"/>
</dbReference>
<protein>
    <recommendedName>
        <fullName evidence="3">NUDIX domain-containing protein</fullName>
    </recommendedName>
</protein>
<sequence length="121" mass="13384">MRETWEETGIALGRIAAGRLQPDLSGLTYLCRAITPADSPVRFHARFFARDVTGLPFELGGSGELLDLAFRPLPAARALPLADITEFILDLLAGLGPDLVPDRLPFWRYRSGKPLIRWANP</sequence>
<organism evidence="1 2">
    <name type="scientific">Ferrovibrio xuzhouensis</name>
    <dbReference type="NCBI Taxonomy" id="1576914"/>
    <lineage>
        <taxon>Bacteria</taxon>
        <taxon>Pseudomonadati</taxon>
        <taxon>Pseudomonadota</taxon>
        <taxon>Alphaproteobacteria</taxon>
        <taxon>Rhodospirillales</taxon>
        <taxon>Rhodospirillaceae</taxon>
        <taxon>Ferrovibrio</taxon>
    </lineage>
</organism>
<name>A0ABV7VI63_9PROT</name>
<dbReference type="RefSeq" id="WP_379728758.1">
    <property type="nucleotide sequence ID" value="NZ_JBHRYJ010000004.1"/>
</dbReference>
<evidence type="ECO:0008006" key="3">
    <source>
        <dbReference type="Google" id="ProtNLM"/>
    </source>
</evidence>
<dbReference type="SUPFAM" id="SSF55811">
    <property type="entry name" value="Nudix"/>
    <property type="match status" value="1"/>
</dbReference>
<evidence type="ECO:0000313" key="1">
    <source>
        <dbReference type="EMBL" id="MFC3677216.1"/>
    </source>
</evidence>
<gene>
    <name evidence="1" type="ORF">ACFOOQ_16790</name>
</gene>
<dbReference type="Gene3D" id="3.90.79.10">
    <property type="entry name" value="Nucleoside Triphosphate Pyrophosphohydrolase"/>
    <property type="match status" value="1"/>
</dbReference>
<dbReference type="Proteomes" id="UP001595711">
    <property type="component" value="Unassembled WGS sequence"/>
</dbReference>
<dbReference type="EMBL" id="JBHRYJ010000004">
    <property type="protein sequence ID" value="MFC3677216.1"/>
    <property type="molecule type" value="Genomic_DNA"/>
</dbReference>
<keyword evidence="2" id="KW-1185">Reference proteome</keyword>
<comment type="caution">
    <text evidence="1">The sequence shown here is derived from an EMBL/GenBank/DDBJ whole genome shotgun (WGS) entry which is preliminary data.</text>
</comment>
<evidence type="ECO:0000313" key="2">
    <source>
        <dbReference type="Proteomes" id="UP001595711"/>
    </source>
</evidence>
<reference evidence="2" key="1">
    <citation type="journal article" date="2019" name="Int. J. Syst. Evol. Microbiol.">
        <title>The Global Catalogue of Microorganisms (GCM) 10K type strain sequencing project: providing services to taxonomists for standard genome sequencing and annotation.</title>
        <authorList>
            <consortium name="The Broad Institute Genomics Platform"/>
            <consortium name="The Broad Institute Genome Sequencing Center for Infectious Disease"/>
            <person name="Wu L."/>
            <person name="Ma J."/>
        </authorList>
    </citation>
    <scope>NUCLEOTIDE SEQUENCE [LARGE SCALE GENOMIC DNA]</scope>
    <source>
        <strain evidence="2">KCTC 42182</strain>
    </source>
</reference>